<keyword evidence="2" id="KW-0472">Membrane</keyword>
<reference evidence="3 4" key="1">
    <citation type="submission" date="2024-04" db="EMBL/GenBank/DDBJ databases">
        <title>Tritrichomonas musculus Genome.</title>
        <authorList>
            <person name="Alves-Ferreira E."/>
            <person name="Grigg M."/>
            <person name="Lorenzi H."/>
            <person name="Galac M."/>
        </authorList>
    </citation>
    <scope>NUCLEOTIDE SEQUENCE [LARGE SCALE GENOMIC DNA]</scope>
    <source>
        <strain evidence="3 4">EAF2021</strain>
    </source>
</reference>
<feature type="compositionally biased region" description="Polar residues" evidence="1">
    <location>
        <begin position="621"/>
        <end position="633"/>
    </location>
</feature>
<feature type="compositionally biased region" description="Basic and acidic residues" evidence="1">
    <location>
        <begin position="636"/>
        <end position="648"/>
    </location>
</feature>
<keyword evidence="4" id="KW-1185">Reference proteome</keyword>
<evidence type="ECO:0000313" key="4">
    <source>
        <dbReference type="Proteomes" id="UP001470230"/>
    </source>
</evidence>
<keyword evidence="2" id="KW-1133">Transmembrane helix</keyword>
<keyword evidence="2" id="KW-0812">Transmembrane</keyword>
<sequence>MNPERLKLERSSFDYGIGSLLYSHDIKSNLNAVIPDFVEKTYINSNITSYTSPPNEYHLITVRDCIFLSIQTPNDNGILNCLFNISNTYTFYMTSCAFDKCSFSKPMFCLASRATTISHICCSELTGSEQEDALFMKTDTPQDSFFKFIYSTIFGESNYFKVRGLCEFGGRAALQYQCINISKFIFDKNQGFITRIYASKCITMQMNTFAHLDTQYILNLNIQDGASNERYNHYIGLTNFYQNKQQNAIVLFDMNNDAQAILDQCYFSDIVSDGEKIQKNNDNSQVVISNCMFVTYLNIGSSKFVTSNNKEHENFQSHTFAHYTYEEMCKGKYVIPAFGCQNDTCPAGDGCQTFGFTTGDIAYTEKFHPDINTPTPSPTVYFSESAKFSYSSVFTFSEAFSRSSFFTKSACFSGSKEFTNSIKFTETKDFTETSGFSKSNDFTISDSFWPTVDFNHTNTLKPSSAFSPSKSFSKSSQFSKSDVFTATVEFTKTGQFSESSDFSKSNLFSISNEFQPTKQFSDSFVFSNSNLFSKSENFKASNVFTQSTIFSSSLAFTQSAVIRGVVPVKDSDDGKKLGTGAFAGIAVGIVAALVIVALLVFFLIKKNKAHINEEEVETLDETQSTTNTDNPIYNKNAEDDPFKDDFND</sequence>
<dbReference type="CDD" id="cd12087">
    <property type="entry name" value="TM_EGFR-like"/>
    <property type="match status" value="1"/>
</dbReference>
<feature type="transmembrane region" description="Helical" evidence="2">
    <location>
        <begin position="581"/>
        <end position="604"/>
    </location>
</feature>
<evidence type="ECO:0000313" key="3">
    <source>
        <dbReference type="EMBL" id="KAK8896496.1"/>
    </source>
</evidence>
<organism evidence="3 4">
    <name type="scientific">Tritrichomonas musculus</name>
    <dbReference type="NCBI Taxonomy" id="1915356"/>
    <lineage>
        <taxon>Eukaryota</taxon>
        <taxon>Metamonada</taxon>
        <taxon>Parabasalia</taxon>
        <taxon>Tritrichomonadida</taxon>
        <taxon>Tritrichomonadidae</taxon>
        <taxon>Tritrichomonas</taxon>
    </lineage>
</organism>
<evidence type="ECO:0000256" key="1">
    <source>
        <dbReference type="SAM" id="MobiDB-lite"/>
    </source>
</evidence>
<protein>
    <submittedName>
        <fullName evidence="3">Uncharacterized protein</fullName>
    </submittedName>
</protein>
<proteinExistence type="predicted"/>
<comment type="caution">
    <text evidence="3">The sequence shown here is derived from an EMBL/GenBank/DDBJ whole genome shotgun (WGS) entry which is preliminary data.</text>
</comment>
<feature type="region of interest" description="Disordered" evidence="1">
    <location>
        <begin position="615"/>
        <end position="648"/>
    </location>
</feature>
<dbReference type="EMBL" id="JAPFFF010000002">
    <property type="protein sequence ID" value="KAK8896496.1"/>
    <property type="molecule type" value="Genomic_DNA"/>
</dbReference>
<evidence type="ECO:0000256" key="2">
    <source>
        <dbReference type="SAM" id="Phobius"/>
    </source>
</evidence>
<dbReference type="Proteomes" id="UP001470230">
    <property type="component" value="Unassembled WGS sequence"/>
</dbReference>
<accession>A0ABR2L0D1</accession>
<name>A0ABR2L0D1_9EUKA</name>
<gene>
    <name evidence="3" type="ORF">M9Y10_014401</name>
</gene>